<protein>
    <submittedName>
        <fullName evidence="1">Uncharacterized protein</fullName>
    </submittedName>
</protein>
<dbReference type="AlphaFoldDB" id="W6UHN9"/>
<name>W6UHN9_ECHGR</name>
<reference evidence="1 2" key="1">
    <citation type="journal article" date="2013" name="Nat. Genet.">
        <title>The genome of the hydatid tapeworm Echinococcus granulosus.</title>
        <authorList>
            <person name="Zheng H."/>
            <person name="Zhang W."/>
            <person name="Zhang L."/>
            <person name="Zhang Z."/>
            <person name="Li J."/>
            <person name="Lu G."/>
            <person name="Zhu Y."/>
            <person name="Wang Y."/>
            <person name="Huang Y."/>
            <person name="Liu J."/>
            <person name="Kang H."/>
            <person name="Chen J."/>
            <person name="Wang L."/>
            <person name="Chen A."/>
            <person name="Yu S."/>
            <person name="Gao Z."/>
            <person name="Jin L."/>
            <person name="Gu W."/>
            <person name="Wang Z."/>
            <person name="Zhao L."/>
            <person name="Shi B."/>
            <person name="Wen H."/>
            <person name="Lin R."/>
            <person name="Jones M.K."/>
            <person name="Brejova B."/>
            <person name="Vinar T."/>
            <person name="Zhao G."/>
            <person name="McManus D.P."/>
            <person name="Chen Z."/>
            <person name="Zhou Y."/>
            <person name="Wang S."/>
        </authorList>
    </citation>
    <scope>NUCLEOTIDE SEQUENCE [LARGE SCALE GENOMIC DNA]</scope>
</reference>
<dbReference type="KEGG" id="egl:EGR_07549"/>
<dbReference type="CTD" id="36343264"/>
<evidence type="ECO:0000313" key="1">
    <source>
        <dbReference type="EMBL" id="EUB57607.1"/>
    </source>
</evidence>
<dbReference type="EMBL" id="APAU02000080">
    <property type="protein sequence ID" value="EUB57607.1"/>
    <property type="molecule type" value="Genomic_DNA"/>
</dbReference>
<dbReference type="RefSeq" id="XP_024348803.1">
    <property type="nucleotide sequence ID" value="XM_024496798.1"/>
</dbReference>
<dbReference type="Proteomes" id="UP000019149">
    <property type="component" value="Unassembled WGS sequence"/>
</dbReference>
<accession>W6UHN9</accession>
<sequence>MVWAVSLVVTYLRNASSNDVSCYRTEELRPNQ</sequence>
<proteinExistence type="predicted"/>
<organism evidence="1 2">
    <name type="scientific">Echinococcus granulosus</name>
    <name type="common">Hydatid tapeworm</name>
    <dbReference type="NCBI Taxonomy" id="6210"/>
    <lineage>
        <taxon>Eukaryota</taxon>
        <taxon>Metazoa</taxon>
        <taxon>Spiralia</taxon>
        <taxon>Lophotrochozoa</taxon>
        <taxon>Platyhelminthes</taxon>
        <taxon>Cestoda</taxon>
        <taxon>Eucestoda</taxon>
        <taxon>Cyclophyllidea</taxon>
        <taxon>Taeniidae</taxon>
        <taxon>Echinococcus</taxon>
        <taxon>Echinococcus granulosus group</taxon>
    </lineage>
</organism>
<evidence type="ECO:0000313" key="2">
    <source>
        <dbReference type="Proteomes" id="UP000019149"/>
    </source>
</evidence>
<comment type="caution">
    <text evidence="1">The sequence shown here is derived from an EMBL/GenBank/DDBJ whole genome shotgun (WGS) entry which is preliminary data.</text>
</comment>
<gene>
    <name evidence="1" type="ORF">EGR_07549</name>
</gene>
<keyword evidence="2" id="KW-1185">Reference proteome</keyword>
<dbReference type="GeneID" id="36343264"/>